<comment type="caution">
    <text evidence="8">The sequence shown here is derived from an EMBL/GenBank/DDBJ whole genome shotgun (WGS) entry which is preliminary data.</text>
</comment>
<comment type="subcellular location">
    <subcellularLocation>
        <location evidence="1">Membrane</location>
        <topology evidence="1">Multi-pass membrane protein</topology>
    </subcellularLocation>
</comment>
<evidence type="ECO:0000256" key="1">
    <source>
        <dbReference type="ARBA" id="ARBA00004141"/>
    </source>
</evidence>
<dbReference type="Pfam" id="PF19358">
    <property type="entry name" value="DUF5935"/>
    <property type="match status" value="1"/>
</dbReference>
<dbReference type="EMBL" id="NIOF01000001">
    <property type="protein sequence ID" value="OWQ93068.1"/>
    <property type="molecule type" value="Genomic_DNA"/>
</dbReference>
<feature type="transmembrane region" description="Helical" evidence="5">
    <location>
        <begin position="161"/>
        <end position="183"/>
    </location>
</feature>
<feature type="transmembrane region" description="Helical" evidence="5">
    <location>
        <begin position="230"/>
        <end position="263"/>
    </location>
</feature>
<feature type="transmembrane region" description="Helical" evidence="5">
    <location>
        <begin position="135"/>
        <end position="154"/>
    </location>
</feature>
<keyword evidence="3 5" id="KW-1133">Transmembrane helix</keyword>
<feature type="transmembrane region" description="Helical" evidence="5">
    <location>
        <begin position="203"/>
        <end position="218"/>
    </location>
</feature>
<dbReference type="Pfam" id="PF04932">
    <property type="entry name" value="Wzy_C"/>
    <property type="match status" value="1"/>
</dbReference>
<feature type="transmembrane region" description="Helical" evidence="5">
    <location>
        <begin position="106"/>
        <end position="129"/>
    </location>
</feature>
<dbReference type="AlphaFoldDB" id="A0A246JKA6"/>
<evidence type="ECO:0000313" key="8">
    <source>
        <dbReference type="EMBL" id="OWQ93068.1"/>
    </source>
</evidence>
<dbReference type="InterPro" id="IPR007016">
    <property type="entry name" value="O-antigen_ligase-rel_domated"/>
</dbReference>
<feature type="domain" description="O-antigen ligase-related" evidence="6">
    <location>
        <begin position="233"/>
        <end position="371"/>
    </location>
</feature>
<keyword evidence="4 5" id="KW-0472">Membrane</keyword>
<feature type="transmembrane region" description="Helical" evidence="5">
    <location>
        <begin position="269"/>
        <end position="286"/>
    </location>
</feature>
<evidence type="ECO:0000313" key="9">
    <source>
        <dbReference type="Proteomes" id="UP000197468"/>
    </source>
</evidence>
<gene>
    <name evidence="8" type="ORF">CDN99_00750</name>
</gene>
<keyword evidence="8" id="KW-0436">Ligase</keyword>
<proteinExistence type="predicted"/>
<feature type="transmembrane region" description="Helical" evidence="5">
    <location>
        <begin position="74"/>
        <end position="94"/>
    </location>
</feature>
<dbReference type="GO" id="GO:0016874">
    <property type="term" value="F:ligase activity"/>
    <property type="evidence" value="ECO:0007669"/>
    <property type="project" value="UniProtKB-KW"/>
</dbReference>
<name>A0A246JKA6_9BURK</name>
<keyword evidence="9" id="KW-1185">Reference proteome</keyword>
<evidence type="ECO:0000256" key="3">
    <source>
        <dbReference type="ARBA" id="ARBA00022989"/>
    </source>
</evidence>
<dbReference type="GO" id="GO:0016020">
    <property type="term" value="C:membrane"/>
    <property type="evidence" value="ECO:0007669"/>
    <property type="project" value="UniProtKB-SubCell"/>
</dbReference>
<dbReference type="InterPro" id="IPR051533">
    <property type="entry name" value="WaaL-like"/>
</dbReference>
<dbReference type="NCBIfam" id="TIGR03097">
    <property type="entry name" value="PEP_O_lig_1"/>
    <property type="match status" value="1"/>
</dbReference>
<feature type="domain" description="DUF5935" evidence="7">
    <location>
        <begin position="32"/>
        <end position="220"/>
    </location>
</feature>
<evidence type="ECO:0000256" key="5">
    <source>
        <dbReference type="SAM" id="Phobius"/>
    </source>
</evidence>
<protein>
    <submittedName>
        <fullName evidence="8">Putative O-glycosylation ligase, exosortase A system-associated</fullName>
    </submittedName>
</protein>
<feature type="transmembrane region" description="Helical" evidence="5">
    <location>
        <begin position="354"/>
        <end position="378"/>
    </location>
</feature>
<dbReference type="Proteomes" id="UP000197468">
    <property type="component" value="Unassembled WGS sequence"/>
</dbReference>
<sequence>MPSSSAGTRRRKASWTCSTASWPRGGRRSCAMRDLVILGLFLALIYQTFKDPVWGVLGWVWMGVMNPHRLAYGFAHDAPWSMIIALALFLSLLLHRDKLVRFPVNGVTILLSIWILWIGVSPLLFSFYPDKEFNFWSRAFKVLLMVLVSLLVIKRRRDLDWLVMVLVVSIAYYGIKGGVFTVLTGGAARVWGPEGSFIEDNNSLALATIMTVPLIRYLQLQATKKWQRHLASAAMLLCMASAVGSQSRGAFLAIMAMSFFMWMKSRNKLPLALVVLVALPLIFVFMPDSWSERMSTIKTYDQDASALGRINAWQTAWRMALDLFPFGGGFTVAGPAAFAKYAPDPSVPLTAHSIYFQALGEHGFAGLIIFVGIFVLTWRRASAAIQRSKGVAELQWARDLAAMCQVGLIGYATGGAFLSLVYFDLPYYLVLIVVVVDRVVAKEMDDRKKVAIASGQAPRDVHSPYWERA</sequence>
<feature type="transmembrane region" description="Helical" evidence="5">
    <location>
        <begin position="323"/>
        <end position="342"/>
    </location>
</feature>
<feature type="transmembrane region" description="Helical" evidence="5">
    <location>
        <begin position="425"/>
        <end position="441"/>
    </location>
</feature>
<evidence type="ECO:0000256" key="2">
    <source>
        <dbReference type="ARBA" id="ARBA00022692"/>
    </source>
</evidence>
<evidence type="ECO:0000259" key="6">
    <source>
        <dbReference type="Pfam" id="PF04932"/>
    </source>
</evidence>
<dbReference type="InterPro" id="IPR045979">
    <property type="entry name" value="DUF5935"/>
</dbReference>
<keyword evidence="2 5" id="KW-0812">Transmembrane</keyword>
<accession>A0A246JKA6</accession>
<dbReference type="InterPro" id="IPR017528">
    <property type="entry name" value="CHP03097O-antigen_lig-rel"/>
</dbReference>
<dbReference type="PANTHER" id="PTHR37422:SF13">
    <property type="entry name" value="LIPOPOLYSACCHARIDE BIOSYNTHESIS PROTEIN PA4999-RELATED"/>
    <property type="match status" value="1"/>
</dbReference>
<evidence type="ECO:0000259" key="7">
    <source>
        <dbReference type="Pfam" id="PF19358"/>
    </source>
</evidence>
<evidence type="ECO:0000256" key="4">
    <source>
        <dbReference type="ARBA" id="ARBA00023136"/>
    </source>
</evidence>
<organism evidence="8 9">
    <name type="scientific">Roseateles aquatilis</name>
    <dbReference type="NCBI Taxonomy" id="431061"/>
    <lineage>
        <taxon>Bacteria</taxon>
        <taxon>Pseudomonadati</taxon>
        <taxon>Pseudomonadota</taxon>
        <taxon>Betaproteobacteria</taxon>
        <taxon>Burkholderiales</taxon>
        <taxon>Sphaerotilaceae</taxon>
        <taxon>Roseateles</taxon>
    </lineage>
</organism>
<reference evidence="8 9" key="1">
    <citation type="journal article" date="2008" name="Int. J. Syst. Evol. Microbiol.">
        <title>Description of Roseateles aquatilis sp. nov. and Roseateles terrae sp. nov., in the class Betaproteobacteria, and emended description of the genus Roseateles.</title>
        <authorList>
            <person name="Gomila M."/>
            <person name="Bowien B."/>
            <person name="Falsen E."/>
            <person name="Moore E.R."/>
            <person name="Lalucat J."/>
        </authorList>
    </citation>
    <scope>NUCLEOTIDE SEQUENCE [LARGE SCALE GENOMIC DNA]</scope>
    <source>
        <strain evidence="8 9">CCUG 48205</strain>
    </source>
</reference>
<dbReference type="PANTHER" id="PTHR37422">
    <property type="entry name" value="TEICHURONIC ACID BIOSYNTHESIS PROTEIN TUAE"/>
    <property type="match status" value="1"/>
</dbReference>